<protein>
    <submittedName>
        <fullName evidence="4">Arylamine N-acetyltransferase</fullName>
        <ecNumber evidence="4">2.3.1.5</ecNumber>
    </submittedName>
</protein>
<reference evidence="4 5" key="1">
    <citation type="submission" date="2018-07" db="EMBL/GenBank/DDBJ databases">
        <title>Genome sequence of Nitratireductor thuwali#1536.</title>
        <authorList>
            <person name="Michoud G."/>
            <person name="Merlino G."/>
            <person name="Sefrji F.O."/>
            <person name="Daffonchio D."/>
        </authorList>
    </citation>
    <scope>NUCLEOTIDE SEQUENCE [LARGE SCALE GENOMIC DNA]</scope>
    <source>
        <strain evidence="5">Nit1536</strain>
    </source>
</reference>
<evidence type="ECO:0000256" key="1">
    <source>
        <dbReference type="ARBA" id="ARBA00006547"/>
    </source>
</evidence>
<dbReference type="SUPFAM" id="SSF54001">
    <property type="entry name" value="Cysteine proteinases"/>
    <property type="match status" value="1"/>
</dbReference>
<dbReference type="RefSeq" id="WP_338530605.1">
    <property type="nucleotide sequence ID" value="NZ_CP030941.1"/>
</dbReference>
<organism evidence="4 5">
    <name type="scientific">Nitratireductor thuwali</name>
    <dbReference type="NCBI Taxonomy" id="2267699"/>
    <lineage>
        <taxon>Bacteria</taxon>
        <taxon>Pseudomonadati</taxon>
        <taxon>Pseudomonadota</taxon>
        <taxon>Alphaproteobacteria</taxon>
        <taxon>Hyphomicrobiales</taxon>
        <taxon>Phyllobacteriaceae</taxon>
        <taxon>Nitratireductor</taxon>
    </lineage>
</organism>
<gene>
    <name evidence="4" type="primary">nat</name>
    <name evidence="4" type="ORF">NTH_02848</name>
</gene>
<keyword evidence="3" id="KW-0472">Membrane</keyword>
<evidence type="ECO:0000313" key="5">
    <source>
        <dbReference type="Proteomes" id="UP001342418"/>
    </source>
</evidence>
<keyword evidence="4" id="KW-0808">Transferase</keyword>
<keyword evidence="5" id="KW-1185">Reference proteome</keyword>
<evidence type="ECO:0000256" key="3">
    <source>
        <dbReference type="SAM" id="Phobius"/>
    </source>
</evidence>
<dbReference type="GO" id="GO:0004060">
    <property type="term" value="F:arylamine N-acetyltransferase activity"/>
    <property type="evidence" value="ECO:0007669"/>
    <property type="project" value="UniProtKB-EC"/>
</dbReference>
<dbReference type="InterPro" id="IPR001447">
    <property type="entry name" value="Arylamine_N-AcTrfase"/>
</dbReference>
<sequence length="260" mass="29271">MTADQLFAATRIDLDAYMRRIGYSGPWDATLETLQALHYLHPQVIAFENLDPLFGNLPVRLDPEALVDKLVRKRRGGYCFEQNLLFGMVLAALGFGVTGLSARICWNQDNGVRTPRGHMLLKVMAEGAEYIADVGFGALTLTGALRLGTDREQQTPHERFRLMERNGLYRLDAEIGTDWRPVYVFDLQAQVLGDYEIANYYLSSHPSSHFRDTLIAARPFHGGRYALLGNRFTVHTFDAPPQRTLLSSVAECTTYLLPAF</sequence>
<dbReference type="Proteomes" id="UP001342418">
    <property type="component" value="Chromosome"/>
</dbReference>
<name>A0ABY5MK51_9HYPH</name>
<dbReference type="EMBL" id="CP030941">
    <property type="protein sequence ID" value="UUP18368.1"/>
    <property type="molecule type" value="Genomic_DNA"/>
</dbReference>
<keyword evidence="4" id="KW-0012">Acyltransferase</keyword>
<comment type="similarity">
    <text evidence="1 2">Belongs to the arylamine N-acetyltransferase family.</text>
</comment>
<dbReference type="PANTHER" id="PTHR11786">
    <property type="entry name" value="N-HYDROXYARYLAMINE O-ACETYLTRANSFERASE"/>
    <property type="match status" value="1"/>
</dbReference>
<dbReference type="Pfam" id="PF00797">
    <property type="entry name" value="Acetyltransf_2"/>
    <property type="match status" value="1"/>
</dbReference>
<accession>A0ABY5MK51</accession>
<dbReference type="EC" id="2.3.1.5" evidence="4"/>
<dbReference type="Gene3D" id="2.40.128.150">
    <property type="entry name" value="Cysteine proteinases"/>
    <property type="match status" value="1"/>
</dbReference>
<keyword evidence="3" id="KW-1133">Transmembrane helix</keyword>
<evidence type="ECO:0000313" key="4">
    <source>
        <dbReference type="EMBL" id="UUP18368.1"/>
    </source>
</evidence>
<dbReference type="PRINTS" id="PR01543">
    <property type="entry name" value="ANATRNSFRASE"/>
</dbReference>
<dbReference type="PANTHER" id="PTHR11786:SF0">
    <property type="entry name" value="ARYLAMINE N-ACETYLTRANSFERASE 4-RELATED"/>
    <property type="match status" value="1"/>
</dbReference>
<keyword evidence="3" id="KW-0812">Transmembrane</keyword>
<dbReference type="InterPro" id="IPR038765">
    <property type="entry name" value="Papain-like_cys_pep_sf"/>
</dbReference>
<feature type="transmembrane region" description="Helical" evidence="3">
    <location>
        <begin position="84"/>
        <end position="106"/>
    </location>
</feature>
<proteinExistence type="inferred from homology"/>
<dbReference type="Gene3D" id="3.30.2140.10">
    <property type="entry name" value="Arylamine N-acetyltransferase"/>
    <property type="match status" value="1"/>
</dbReference>
<evidence type="ECO:0000256" key="2">
    <source>
        <dbReference type="RuleBase" id="RU003452"/>
    </source>
</evidence>